<sequence length="857" mass="98782">MASLANQEMKLFTNLVEAFEAAEPTIRTLEARLVEAETCPDDTKAVEKYKATLKQWLAQAQQKREALSALDRQLREAHSVNDRLTEQFGPRDPNLESFRDGIESLQVRWRDAQTQVDFRLQDLDELSRRMQNVQTTQASLEPWLCQAIARQEKIELPRFKDSKGFAENVQAHKKLLDEVEKNGIKIDDCQKQSEDFSSAMKNYEVRLMTYRALVERHQTVPAKRGVRSPSDAIMQQYVDQRTRYNSLLTMMRHYLKLMNEQMSQSQENEFMREATEVEMHVRLMQDTIKSKYAVDNNTSTSRLEALSHDIKMDENKLPEYKRKIESLSSRAKSPAESSKVQSLSRIHSEILVLLNNSRTNLTAFLAWQKLCTEAHIISGWTTDTIRSKSSRDVEQALDGMDRQHAKFVQVSSCAPAMGAGERTVAEKEVSAAKKHYLSLKEKLGNESQQASLLSEWQVSVQSMRPRLENCNDRTSRILRQRFERDPPSENGSRIRQQLEVEAEAESLQTQVMQLKQGAAKLPLNVQTEHQTLCKCAEKMKAYAGLALEELQSIDPVVSGLVEAEKLVQDQELKLCSGKTVPCEVHELESYISDLKSSRVKLESRSKVFMMLKEKLVILRTLNDRLMSSHGQTDVNLAFCQDKFDTLHGRWDDATAQVETRLQQLQMVLKQARNCSESLREMSQLTEISTSKFDQFNKAASETPEEIMDTLQRIEELRIEILNSKKRADHQRYTEELTAALKKLETLLITYRSRIEQYHISLPQQMVNGNEMYRKEIAELQQRLITLEASLTQAVTMLTDRQHRAERIRSHKITRHVRIIVDGEEMAMVDAFRSDLISEEKFIELANWQGEQTIVEEC</sequence>
<dbReference type="Pfam" id="PF18373">
    <property type="entry name" value="Spectrin_2"/>
    <property type="match status" value="1"/>
</dbReference>
<keyword evidence="6" id="KW-1185">Reference proteome</keyword>
<dbReference type="PANTHER" id="PTHR23169">
    <property type="entry name" value="ENVOPLAKIN"/>
    <property type="match status" value="1"/>
</dbReference>
<dbReference type="Pfam" id="PF21019">
    <property type="entry name" value="Spectrin_3"/>
    <property type="match status" value="1"/>
</dbReference>
<dbReference type="InterPro" id="IPR041573">
    <property type="entry name" value="Desmoplakin_Spectrin-like"/>
</dbReference>
<dbReference type="PANTHER" id="PTHR23169:SF23">
    <property type="entry name" value="SHORT STOP, ISOFORM H"/>
    <property type="match status" value="1"/>
</dbReference>
<reference evidence="5" key="2">
    <citation type="submission" date="2025-09" db="UniProtKB">
        <authorList>
            <consortium name="Ensembl"/>
        </authorList>
    </citation>
    <scope>IDENTIFICATION</scope>
</reference>
<dbReference type="AlphaFoldDB" id="A0A8C4PZT7"/>
<dbReference type="GO" id="GO:0005737">
    <property type="term" value="C:cytoplasm"/>
    <property type="evidence" value="ECO:0007669"/>
    <property type="project" value="TreeGrafter"/>
</dbReference>
<dbReference type="Gene3D" id="1.20.58.1060">
    <property type="match status" value="1"/>
</dbReference>
<dbReference type="GO" id="GO:0005882">
    <property type="term" value="C:intermediate filament"/>
    <property type="evidence" value="ECO:0007669"/>
    <property type="project" value="TreeGrafter"/>
</dbReference>
<dbReference type="Proteomes" id="UP000694388">
    <property type="component" value="Unplaced"/>
</dbReference>
<keyword evidence="1" id="KW-0597">Phosphoprotein</keyword>
<evidence type="ECO:0000313" key="5">
    <source>
        <dbReference type="Ensembl" id="ENSEBUP00000007844.1"/>
    </source>
</evidence>
<evidence type="ECO:0000256" key="1">
    <source>
        <dbReference type="ARBA" id="ARBA00022553"/>
    </source>
</evidence>
<feature type="coiled-coil region" evidence="3">
    <location>
        <begin position="46"/>
        <end position="87"/>
    </location>
</feature>
<dbReference type="GO" id="GO:0045104">
    <property type="term" value="P:intermediate filament cytoskeleton organization"/>
    <property type="evidence" value="ECO:0007669"/>
    <property type="project" value="InterPro"/>
</dbReference>
<evidence type="ECO:0000259" key="4">
    <source>
        <dbReference type="Pfam" id="PF18373"/>
    </source>
</evidence>
<name>A0A8C4PZT7_EPTBU</name>
<reference evidence="5" key="1">
    <citation type="submission" date="2025-08" db="UniProtKB">
        <authorList>
            <consortium name="Ensembl"/>
        </authorList>
    </citation>
    <scope>IDENTIFICATION</scope>
</reference>
<accession>A0A8C4PZT7</accession>
<proteinExistence type="predicted"/>
<feature type="coiled-coil region" evidence="3">
    <location>
        <begin position="303"/>
        <end position="330"/>
    </location>
</feature>
<evidence type="ECO:0000313" key="6">
    <source>
        <dbReference type="Proteomes" id="UP000694388"/>
    </source>
</evidence>
<dbReference type="SUPFAM" id="SSF46966">
    <property type="entry name" value="Spectrin repeat"/>
    <property type="match status" value="2"/>
</dbReference>
<keyword evidence="3" id="KW-0175">Coiled coil</keyword>
<dbReference type="GO" id="GO:0042060">
    <property type="term" value="P:wound healing"/>
    <property type="evidence" value="ECO:0007669"/>
    <property type="project" value="TreeGrafter"/>
</dbReference>
<evidence type="ECO:0000256" key="2">
    <source>
        <dbReference type="ARBA" id="ARBA00022737"/>
    </source>
</evidence>
<dbReference type="GeneTree" id="ENSGT00940000159045"/>
<dbReference type="OMA" id="LERMETH"/>
<protein>
    <recommendedName>
        <fullName evidence="4">Desmoplakin spectrin-like domain-containing protein</fullName>
    </recommendedName>
</protein>
<organism evidence="5 6">
    <name type="scientific">Eptatretus burgeri</name>
    <name type="common">Inshore hagfish</name>
    <dbReference type="NCBI Taxonomy" id="7764"/>
    <lineage>
        <taxon>Eukaryota</taxon>
        <taxon>Metazoa</taxon>
        <taxon>Chordata</taxon>
        <taxon>Craniata</taxon>
        <taxon>Vertebrata</taxon>
        <taxon>Cyclostomata</taxon>
        <taxon>Myxini</taxon>
        <taxon>Myxiniformes</taxon>
        <taxon>Myxinidae</taxon>
        <taxon>Eptatretinae</taxon>
        <taxon>Eptatretus</taxon>
    </lineage>
</organism>
<dbReference type="GO" id="GO:0005198">
    <property type="term" value="F:structural molecule activity"/>
    <property type="evidence" value="ECO:0007669"/>
    <property type="project" value="TreeGrafter"/>
</dbReference>
<dbReference type="InterPro" id="IPR043197">
    <property type="entry name" value="Plakin"/>
</dbReference>
<dbReference type="Gene3D" id="1.20.58.60">
    <property type="match status" value="2"/>
</dbReference>
<evidence type="ECO:0000256" key="3">
    <source>
        <dbReference type="SAM" id="Coils"/>
    </source>
</evidence>
<dbReference type="GO" id="GO:0016020">
    <property type="term" value="C:membrane"/>
    <property type="evidence" value="ECO:0007669"/>
    <property type="project" value="TreeGrafter"/>
</dbReference>
<feature type="domain" description="Desmoplakin spectrin-like" evidence="4">
    <location>
        <begin position="365"/>
        <end position="439"/>
    </location>
</feature>
<keyword evidence="2" id="KW-0677">Repeat</keyword>
<dbReference type="Ensembl" id="ENSEBUT00000008333.1">
    <property type="protein sequence ID" value="ENSEBUP00000007844.1"/>
    <property type="gene ID" value="ENSEBUG00000005105.1"/>
</dbReference>